<dbReference type="EMBL" id="PFHV01000018">
    <property type="protein sequence ID" value="PIX03372.1"/>
    <property type="molecule type" value="Genomic_DNA"/>
</dbReference>
<evidence type="ECO:0000313" key="1">
    <source>
        <dbReference type="EMBL" id="PIX03372.1"/>
    </source>
</evidence>
<sequence>MEGEKFEKPIDEEGVINELKKKRDSLYHLPGKKLEVHSKIVDISDKLESKYPNARKTYLFHIMLYSGIDRAKCVDFDFPGEDSVVKRLEALVKEYQAEDK</sequence>
<organism evidence="1 2">
    <name type="scientific">bacterium (Candidatus Gribaldobacteria) CG_4_8_14_3_um_filter_42_11</name>
    <dbReference type="NCBI Taxonomy" id="2014267"/>
    <lineage>
        <taxon>Bacteria</taxon>
        <taxon>Candidatus Gribaldobacteria</taxon>
    </lineage>
</organism>
<protein>
    <submittedName>
        <fullName evidence="1">Uncharacterized protein</fullName>
    </submittedName>
</protein>
<dbReference type="AlphaFoldDB" id="A0A2M7IYW3"/>
<evidence type="ECO:0000313" key="2">
    <source>
        <dbReference type="Proteomes" id="UP000230505"/>
    </source>
</evidence>
<gene>
    <name evidence="1" type="ORF">COZ78_00700</name>
</gene>
<comment type="caution">
    <text evidence="1">The sequence shown here is derived from an EMBL/GenBank/DDBJ whole genome shotgun (WGS) entry which is preliminary data.</text>
</comment>
<proteinExistence type="predicted"/>
<name>A0A2M7IYW3_9BACT</name>
<dbReference type="Proteomes" id="UP000230505">
    <property type="component" value="Unassembled WGS sequence"/>
</dbReference>
<accession>A0A2M7IYW3</accession>
<reference evidence="2" key="1">
    <citation type="submission" date="2017-09" db="EMBL/GenBank/DDBJ databases">
        <title>Depth-based differentiation of microbial function through sediment-hosted aquifers and enrichment of novel symbionts in the deep terrestrial subsurface.</title>
        <authorList>
            <person name="Probst A.J."/>
            <person name="Ladd B."/>
            <person name="Jarett J.K."/>
            <person name="Geller-Mcgrath D.E."/>
            <person name="Sieber C.M.K."/>
            <person name="Emerson J.B."/>
            <person name="Anantharaman K."/>
            <person name="Thomas B.C."/>
            <person name="Malmstrom R."/>
            <person name="Stieglmeier M."/>
            <person name="Klingl A."/>
            <person name="Woyke T."/>
            <person name="Ryan C.M."/>
            <person name="Banfield J.F."/>
        </authorList>
    </citation>
    <scope>NUCLEOTIDE SEQUENCE [LARGE SCALE GENOMIC DNA]</scope>
</reference>